<comment type="caution">
    <text evidence="1">The sequence shown here is derived from an EMBL/GenBank/DDBJ whole genome shotgun (WGS) entry which is preliminary data.</text>
</comment>
<feature type="non-terminal residue" evidence="1">
    <location>
        <position position="136"/>
    </location>
</feature>
<dbReference type="InterPro" id="IPR038071">
    <property type="entry name" value="UROD/MetE-like_sf"/>
</dbReference>
<sequence length="136" mass="16142">MSLTSKERVRRALNHKEPDRIPIDCGGEISGICYKAYDNLVKKVGIKPAERKWADIVTGAVDIPEKVLKKFHVDTRYIWQKFANDHDPQWRGNNSFVDEWGVRYIKPKNCYYFEFENHPFEKAKINDLKKWNWPDT</sequence>
<accession>X1N0G2</accession>
<evidence type="ECO:0000313" key="1">
    <source>
        <dbReference type="EMBL" id="GAI37487.1"/>
    </source>
</evidence>
<protein>
    <submittedName>
        <fullName evidence="1">Uncharacterized protein</fullName>
    </submittedName>
</protein>
<dbReference type="EMBL" id="BARV01028783">
    <property type="protein sequence ID" value="GAI37487.1"/>
    <property type="molecule type" value="Genomic_DNA"/>
</dbReference>
<dbReference type="AlphaFoldDB" id="X1N0G2"/>
<proteinExistence type="predicted"/>
<name>X1N0G2_9ZZZZ</name>
<reference evidence="1" key="1">
    <citation type="journal article" date="2014" name="Front. Microbiol.">
        <title>High frequency of phylogenetically diverse reductive dehalogenase-homologous genes in deep subseafloor sedimentary metagenomes.</title>
        <authorList>
            <person name="Kawai M."/>
            <person name="Futagami T."/>
            <person name="Toyoda A."/>
            <person name="Takaki Y."/>
            <person name="Nishi S."/>
            <person name="Hori S."/>
            <person name="Arai W."/>
            <person name="Tsubouchi T."/>
            <person name="Morono Y."/>
            <person name="Uchiyama I."/>
            <person name="Ito T."/>
            <person name="Fujiyama A."/>
            <person name="Inagaki F."/>
            <person name="Takami H."/>
        </authorList>
    </citation>
    <scope>NUCLEOTIDE SEQUENCE</scope>
    <source>
        <strain evidence="1">Expedition CK06-06</strain>
    </source>
</reference>
<gene>
    <name evidence="1" type="ORF">S06H3_46006</name>
</gene>
<dbReference type="Gene3D" id="3.20.20.210">
    <property type="match status" value="1"/>
</dbReference>
<organism evidence="1">
    <name type="scientific">marine sediment metagenome</name>
    <dbReference type="NCBI Taxonomy" id="412755"/>
    <lineage>
        <taxon>unclassified sequences</taxon>
        <taxon>metagenomes</taxon>
        <taxon>ecological metagenomes</taxon>
    </lineage>
</organism>